<dbReference type="GO" id="GO:0000179">
    <property type="term" value="F:rRNA (adenine-N6,N6-)-dimethyltransferase activity"/>
    <property type="evidence" value="ECO:0007669"/>
    <property type="project" value="UniProtKB-UniRule"/>
</dbReference>
<name>A0A840EKF4_9FLAO</name>
<proteinExistence type="inferred from homology"/>
<organism evidence="7 8">
    <name type="scientific">Mesonia hippocampi</name>
    <dbReference type="NCBI Taxonomy" id="1628250"/>
    <lineage>
        <taxon>Bacteria</taxon>
        <taxon>Pseudomonadati</taxon>
        <taxon>Bacteroidota</taxon>
        <taxon>Flavobacteriia</taxon>
        <taxon>Flavobacteriales</taxon>
        <taxon>Flavobacteriaceae</taxon>
        <taxon>Mesonia</taxon>
    </lineage>
</organism>
<dbReference type="EMBL" id="JACIFO010000003">
    <property type="protein sequence ID" value="MBB4118628.1"/>
    <property type="molecule type" value="Genomic_DNA"/>
</dbReference>
<keyword evidence="1 5" id="KW-0489">Methyltransferase</keyword>
<dbReference type="SMART" id="SM00650">
    <property type="entry name" value="rADc"/>
    <property type="match status" value="1"/>
</dbReference>
<comment type="similarity">
    <text evidence="5">Belongs to the class I-like SAM-binding methyltransferase superfamily. rRNA adenine N(6)-methyltransferase family.</text>
</comment>
<evidence type="ECO:0000259" key="6">
    <source>
        <dbReference type="SMART" id="SM00650"/>
    </source>
</evidence>
<dbReference type="InterPro" id="IPR029063">
    <property type="entry name" value="SAM-dependent_MTases_sf"/>
</dbReference>
<evidence type="ECO:0000256" key="3">
    <source>
        <dbReference type="ARBA" id="ARBA00022691"/>
    </source>
</evidence>
<dbReference type="InterPro" id="IPR001737">
    <property type="entry name" value="KsgA/Erm"/>
</dbReference>
<dbReference type="NCBIfam" id="NF000499">
    <property type="entry name" value="Erm23S_rRNA_broad"/>
    <property type="match status" value="1"/>
</dbReference>
<evidence type="ECO:0000256" key="2">
    <source>
        <dbReference type="ARBA" id="ARBA00022679"/>
    </source>
</evidence>
<feature type="binding site" evidence="5">
    <location>
        <position position="103"/>
    </location>
    <ligand>
        <name>S-adenosyl-L-methionine</name>
        <dbReference type="ChEBI" id="CHEBI:59789"/>
    </ligand>
</feature>
<dbReference type="Gene3D" id="3.40.50.150">
    <property type="entry name" value="Vaccinia Virus protein VP39"/>
    <property type="match status" value="1"/>
</dbReference>
<feature type="binding site" evidence="5">
    <location>
        <position position="87"/>
    </location>
    <ligand>
        <name>S-adenosyl-L-methionine</name>
        <dbReference type="ChEBI" id="CHEBI:59789"/>
    </ligand>
</feature>
<feature type="binding site" evidence="5">
    <location>
        <position position="14"/>
    </location>
    <ligand>
        <name>S-adenosyl-L-methionine</name>
        <dbReference type="ChEBI" id="CHEBI:59789"/>
    </ligand>
</feature>
<feature type="domain" description="Ribosomal RNA adenine methylase transferase N-terminal" evidence="6">
    <location>
        <begin position="21"/>
        <end position="186"/>
    </location>
</feature>
<dbReference type="AlphaFoldDB" id="A0A840EKF4"/>
<dbReference type="Gene3D" id="1.10.8.100">
    <property type="entry name" value="Ribosomal RNA adenine dimethylase-like, domain 2"/>
    <property type="match status" value="1"/>
</dbReference>
<feature type="binding site" evidence="5">
    <location>
        <position position="41"/>
    </location>
    <ligand>
        <name>S-adenosyl-L-methionine</name>
        <dbReference type="ChEBI" id="CHEBI:59789"/>
    </ligand>
</feature>
<dbReference type="PANTHER" id="PTHR11727:SF7">
    <property type="entry name" value="DIMETHYLADENOSINE TRANSFERASE-RELATED"/>
    <property type="match status" value="1"/>
</dbReference>
<dbReference type="PANTHER" id="PTHR11727">
    <property type="entry name" value="DIMETHYLADENOSINE TRANSFERASE"/>
    <property type="match status" value="1"/>
</dbReference>
<dbReference type="InterPro" id="IPR020598">
    <property type="entry name" value="rRNA_Ade_methylase_Trfase_N"/>
</dbReference>
<gene>
    <name evidence="7" type="ORF">GGR32_000908</name>
</gene>
<keyword evidence="4 5" id="KW-0694">RNA-binding</keyword>
<dbReference type="GO" id="GO:0052910">
    <property type="term" value="F:23S rRNA (adenine(2085)-N(6))-dimethyltransferase activity"/>
    <property type="evidence" value="ECO:0007669"/>
    <property type="project" value="UniProtKB-EC"/>
</dbReference>
<dbReference type="Proteomes" id="UP000553034">
    <property type="component" value="Unassembled WGS sequence"/>
</dbReference>
<keyword evidence="2 5" id="KW-0808">Transferase</keyword>
<dbReference type="PROSITE" id="PS01131">
    <property type="entry name" value="RRNA_A_DIMETH"/>
    <property type="match status" value="1"/>
</dbReference>
<evidence type="ECO:0000313" key="8">
    <source>
        <dbReference type="Proteomes" id="UP000553034"/>
    </source>
</evidence>
<dbReference type="CDD" id="cd02440">
    <property type="entry name" value="AdoMet_MTases"/>
    <property type="match status" value="1"/>
</dbReference>
<evidence type="ECO:0000256" key="5">
    <source>
        <dbReference type="PROSITE-ProRule" id="PRU01026"/>
    </source>
</evidence>
<dbReference type="GO" id="GO:0003723">
    <property type="term" value="F:RNA binding"/>
    <property type="evidence" value="ECO:0007669"/>
    <property type="project" value="UniProtKB-UniRule"/>
</dbReference>
<evidence type="ECO:0000256" key="1">
    <source>
        <dbReference type="ARBA" id="ARBA00022603"/>
    </source>
</evidence>
<protein>
    <submittedName>
        <fullName evidence="7">23S rRNA (Adenine-N6)-dimethyltransferase</fullName>
        <ecNumber evidence="7">2.1.1.184</ecNumber>
    </submittedName>
</protein>
<dbReference type="InterPro" id="IPR023165">
    <property type="entry name" value="rRNA_Ade_diMease-like_C"/>
</dbReference>
<dbReference type="Pfam" id="PF00398">
    <property type="entry name" value="RrnaAD"/>
    <property type="match status" value="1"/>
</dbReference>
<sequence>MPKKKRPVRYTGQHFTIDKHLITDTISQIQINPNDTIIDIGAGKGFITVHLVKSSNKVIAVENDYKLYKHLRKRFIENKNIHIVREDFRKYIVPKIPFKVVSNIPFGITSDIFKILMFKNAAFFQEGAIILQLEPARKLFTKKVYNPFVIFYHTFFDLRIMYEISPESFLPPPTVKSVLLKITKKQPAFDVNYKEKYLCFISYMLKRPHLPTRTALKKVFRKNQVRELAEKFNIDLNAEIVCLETPQWVNCFLEMLEVVPEKYHPKN</sequence>
<keyword evidence="8" id="KW-1185">Reference proteome</keyword>
<comment type="caution">
    <text evidence="7">The sequence shown here is derived from an EMBL/GenBank/DDBJ whole genome shotgun (WGS) entry which is preliminary data.</text>
</comment>
<reference evidence="7 8" key="1">
    <citation type="submission" date="2020-08" db="EMBL/GenBank/DDBJ databases">
        <title>Genomic Encyclopedia of Type Strains, Phase IV (KMG-IV): sequencing the most valuable type-strain genomes for metagenomic binning, comparative biology and taxonomic classification.</title>
        <authorList>
            <person name="Goeker M."/>
        </authorList>
    </citation>
    <scope>NUCLEOTIDE SEQUENCE [LARGE SCALE GENOMIC DNA]</scope>
    <source>
        <strain evidence="7 8">DSM 29568</strain>
    </source>
</reference>
<evidence type="ECO:0000313" key="7">
    <source>
        <dbReference type="EMBL" id="MBB4118628.1"/>
    </source>
</evidence>
<dbReference type="EC" id="2.1.1.184" evidence="7"/>
<feature type="binding site" evidence="5">
    <location>
        <position position="16"/>
    </location>
    <ligand>
        <name>S-adenosyl-L-methionine</name>
        <dbReference type="ChEBI" id="CHEBI:59789"/>
    </ligand>
</feature>
<accession>A0A840EKF4</accession>
<dbReference type="SUPFAM" id="SSF53335">
    <property type="entry name" value="S-adenosyl-L-methionine-dependent methyltransferases"/>
    <property type="match status" value="1"/>
</dbReference>
<keyword evidence="3 5" id="KW-0949">S-adenosyl-L-methionine</keyword>
<dbReference type="PROSITE" id="PS51689">
    <property type="entry name" value="SAM_RNA_A_N6_MT"/>
    <property type="match status" value="1"/>
</dbReference>
<evidence type="ECO:0000256" key="4">
    <source>
        <dbReference type="ARBA" id="ARBA00022884"/>
    </source>
</evidence>
<feature type="binding site" evidence="5">
    <location>
        <position position="62"/>
    </location>
    <ligand>
        <name>S-adenosyl-L-methionine</name>
        <dbReference type="ChEBI" id="CHEBI:59789"/>
    </ligand>
</feature>
<dbReference type="RefSeq" id="WP_183476890.1">
    <property type="nucleotide sequence ID" value="NZ_JACIFO010000003.1"/>
</dbReference>
<dbReference type="GO" id="GO:0005829">
    <property type="term" value="C:cytosol"/>
    <property type="evidence" value="ECO:0007669"/>
    <property type="project" value="TreeGrafter"/>
</dbReference>
<dbReference type="InterPro" id="IPR020596">
    <property type="entry name" value="rRNA_Ade_Mease_Trfase_CS"/>
</dbReference>